<feature type="transmembrane region" description="Helical" evidence="1">
    <location>
        <begin position="53"/>
        <end position="73"/>
    </location>
</feature>
<organism evidence="2 3">
    <name type="scientific">Brachionus plicatilis</name>
    <name type="common">Marine rotifer</name>
    <name type="synonym">Brachionus muelleri</name>
    <dbReference type="NCBI Taxonomy" id="10195"/>
    <lineage>
        <taxon>Eukaryota</taxon>
        <taxon>Metazoa</taxon>
        <taxon>Spiralia</taxon>
        <taxon>Gnathifera</taxon>
        <taxon>Rotifera</taxon>
        <taxon>Eurotatoria</taxon>
        <taxon>Monogononta</taxon>
        <taxon>Pseudotrocha</taxon>
        <taxon>Ploima</taxon>
        <taxon>Brachionidae</taxon>
        <taxon>Brachionus</taxon>
    </lineage>
</organism>
<proteinExistence type="predicted"/>
<protein>
    <submittedName>
        <fullName evidence="2">Uncharacterized protein</fullName>
    </submittedName>
</protein>
<keyword evidence="1" id="KW-0472">Membrane</keyword>
<name>A0A3M7SNA1_BRAPC</name>
<keyword evidence="1" id="KW-0812">Transmembrane</keyword>
<keyword evidence="1" id="KW-1133">Transmembrane helix</keyword>
<keyword evidence="3" id="KW-1185">Reference proteome</keyword>
<dbReference type="Proteomes" id="UP000276133">
    <property type="component" value="Unassembled WGS sequence"/>
</dbReference>
<sequence length="93" mass="10411">MAQSCRDTSLTLLKKSASWCIILEGHAFISSTIGLNISYLFKISLGCGSDLKQTLLTLLVFLRNLLLFVKLLNCRHIQQNKIKMKAKEAPSDN</sequence>
<evidence type="ECO:0000256" key="1">
    <source>
        <dbReference type="SAM" id="Phobius"/>
    </source>
</evidence>
<feature type="transmembrane region" description="Helical" evidence="1">
    <location>
        <begin position="21"/>
        <end position="41"/>
    </location>
</feature>
<accession>A0A3M7SNA1</accession>
<evidence type="ECO:0000313" key="2">
    <source>
        <dbReference type="EMBL" id="RNA37331.1"/>
    </source>
</evidence>
<gene>
    <name evidence="2" type="ORF">BpHYR1_012430</name>
</gene>
<dbReference type="AlphaFoldDB" id="A0A3M7SNA1"/>
<evidence type="ECO:0000313" key="3">
    <source>
        <dbReference type="Proteomes" id="UP000276133"/>
    </source>
</evidence>
<reference evidence="2 3" key="1">
    <citation type="journal article" date="2018" name="Sci. Rep.">
        <title>Genomic signatures of local adaptation to the degree of environmental predictability in rotifers.</title>
        <authorList>
            <person name="Franch-Gras L."/>
            <person name="Hahn C."/>
            <person name="Garcia-Roger E.M."/>
            <person name="Carmona M.J."/>
            <person name="Serra M."/>
            <person name="Gomez A."/>
        </authorList>
    </citation>
    <scope>NUCLEOTIDE SEQUENCE [LARGE SCALE GENOMIC DNA]</scope>
    <source>
        <strain evidence="2">HYR1</strain>
    </source>
</reference>
<comment type="caution">
    <text evidence="2">The sequence shown here is derived from an EMBL/GenBank/DDBJ whole genome shotgun (WGS) entry which is preliminary data.</text>
</comment>
<dbReference type="EMBL" id="REGN01001059">
    <property type="protein sequence ID" value="RNA37331.1"/>
    <property type="molecule type" value="Genomic_DNA"/>
</dbReference>